<dbReference type="SUPFAM" id="SSF46894">
    <property type="entry name" value="C-terminal effector domain of the bipartite response regulators"/>
    <property type="match status" value="1"/>
</dbReference>
<protein>
    <submittedName>
        <fullName evidence="5">DNA-binding protein</fullName>
    </submittedName>
</protein>
<accession>A0A2A2PIY7</accession>
<dbReference type="InterPro" id="IPR036388">
    <property type="entry name" value="WH-like_DNA-bd_sf"/>
</dbReference>
<proteinExistence type="predicted"/>
<keyword evidence="3" id="KW-0804">Transcription</keyword>
<dbReference type="SUPFAM" id="SSF75516">
    <property type="entry name" value="Pheromone-binding domain of LuxR-like quorum-sensing transcription factors"/>
    <property type="match status" value="1"/>
</dbReference>
<evidence type="ECO:0000256" key="2">
    <source>
        <dbReference type="ARBA" id="ARBA00023125"/>
    </source>
</evidence>
<dbReference type="InterPro" id="IPR016032">
    <property type="entry name" value="Sig_transdc_resp-reg_C-effctor"/>
</dbReference>
<feature type="domain" description="HTH luxR-type" evidence="4">
    <location>
        <begin position="170"/>
        <end position="235"/>
    </location>
</feature>
<dbReference type="PROSITE" id="PS50043">
    <property type="entry name" value="HTH_LUXR_2"/>
    <property type="match status" value="1"/>
</dbReference>
<dbReference type="GO" id="GO:0006355">
    <property type="term" value="P:regulation of DNA-templated transcription"/>
    <property type="evidence" value="ECO:0007669"/>
    <property type="project" value="InterPro"/>
</dbReference>
<dbReference type="EMBL" id="NRST01000001">
    <property type="protein sequence ID" value="PAW55407.1"/>
    <property type="molecule type" value="Genomic_DNA"/>
</dbReference>
<dbReference type="PANTHER" id="PTHR44688:SF16">
    <property type="entry name" value="DNA-BINDING TRANSCRIPTIONAL ACTIVATOR DEVR_DOSR"/>
    <property type="match status" value="1"/>
</dbReference>
<dbReference type="SMART" id="SM00421">
    <property type="entry name" value="HTH_LUXR"/>
    <property type="match status" value="1"/>
</dbReference>
<reference evidence="5 6" key="1">
    <citation type="submission" date="2017-08" db="EMBL/GenBank/DDBJ databases">
        <title>Draft Genome Sequence of Pseudomonas moraviensis TYU6, isolated from Taxus cuspidata by using PacBio Single-Molecule Real-Time Technology.</title>
        <authorList>
            <person name="Baek K.-H."/>
            <person name="Mishra A.K."/>
        </authorList>
    </citation>
    <scope>NUCLEOTIDE SEQUENCE [LARGE SCALE GENOMIC DNA]</scope>
    <source>
        <strain evidence="5 6">TYU6</strain>
    </source>
</reference>
<dbReference type="PRINTS" id="PR00038">
    <property type="entry name" value="HTHLUXR"/>
</dbReference>
<dbReference type="GO" id="GO:0003677">
    <property type="term" value="F:DNA binding"/>
    <property type="evidence" value="ECO:0007669"/>
    <property type="project" value="UniProtKB-KW"/>
</dbReference>
<keyword evidence="1" id="KW-0805">Transcription regulation</keyword>
<comment type="caution">
    <text evidence="5">The sequence shown here is derived from an EMBL/GenBank/DDBJ whole genome shotgun (WGS) entry which is preliminary data.</text>
</comment>
<evidence type="ECO:0000256" key="1">
    <source>
        <dbReference type="ARBA" id="ARBA00023015"/>
    </source>
</evidence>
<evidence type="ECO:0000259" key="4">
    <source>
        <dbReference type="PROSITE" id="PS50043"/>
    </source>
</evidence>
<dbReference type="Proteomes" id="UP000217830">
    <property type="component" value="Unassembled WGS sequence"/>
</dbReference>
<dbReference type="Pfam" id="PF00196">
    <property type="entry name" value="GerE"/>
    <property type="match status" value="1"/>
</dbReference>
<evidence type="ECO:0000256" key="3">
    <source>
        <dbReference type="ARBA" id="ARBA00023163"/>
    </source>
</evidence>
<keyword evidence="6" id="KW-1185">Reference proteome</keyword>
<gene>
    <name evidence="5" type="ORF">CKQ80_08840</name>
</gene>
<dbReference type="InterPro" id="IPR000792">
    <property type="entry name" value="Tscrpt_reg_LuxR_C"/>
</dbReference>
<sequence length="239" mass="26858">MSYWQAELLENAMSATDVELLFDNIKTVARQLEFDYVAYGSRRLFPITKPCLFLANNYSPAWQAAYSANRYLDIDPYVMRAMRSVRPVLWDAELKAQAPEFWQEAHAHGICEGWGQTLLNSETQGLVTFARGSEAITALELETKQAALSWLAQITHLGLTRLQMRGADSVIPVPIELSQREKEILQWTADGKSSDDVSVILGISKRTVNFHINHCLKKLGCQNKIAAAVKASLMGLLWK</sequence>
<evidence type="ECO:0000313" key="5">
    <source>
        <dbReference type="EMBL" id="PAW55407.1"/>
    </source>
</evidence>
<keyword evidence="2 5" id="KW-0238">DNA-binding</keyword>
<dbReference type="Pfam" id="PF03472">
    <property type="entry name" value="Autoind_bind"/>
    <property type="match status" value="1"/>
</dbReference>
<organism evidence="5 6">
    <name type="scientific">Pseudomonas moraviensis</name>
    <dbReference type="NCBI Taxonomy" id="321662"/>
    <lineage>
        <taxon>Bacteria</taxon>
        <taxon>Pseudomonadati</taxon>
        <taxon>Pseudomonadota</taxon>
        <taxon>Gammaproteobacteria</taxon>
        <taxon>Pseudomonadales</taxon>
        <taxon>Pseudomonadaceae</taxon>
        <taxon>Pseudomonas</taxon>
    </lineage>
</organism>
<dbReference type="InterPro" id="IPR005143">
    <property type="entry name" value="TF_LuxR_autoind-bd_dom"/>
</dbReference>
<dbReference type="AlphaFoldDB" id="A0A2A2PIY7"/>
<dbReference type="CDD" id="cd06170">
    <property type="entry name" value="LuxR_C_like"/>
    <property type="match status" value="1"/>
</dbReference>
<evidence type="ECO:0000313" key="6">
    <source>
        <dbReference type="Proteomes" id="UP000217830"/>
    </source>
</evidence>
<dbReference type="Gene3D" id="1.10.10.10">
    <property type="entry name" value="Winged helix-like DNA-binding domain superfamily/Winged helix DNA-binding domain"/>
    <property type="match status" value="1"/>
</dbReference>
<dbReference type="InterPro" id="IPR036693">
    <property type="entry name" value="TF_LuxR_autoind-bd_dom_sf"/>
</dbReference>
<name>A0A2A2PIY7_9PSED</name>
<dbReference type="Gene3D" id="3.30.450.80">
    <property type="entry name" value="Transcription factor LuxR-like, autoinducer-binding domain"/>
    <property type="match status" value="1"/>
</dbReference>
<dbReference type="RefSeq" id="WP_095667466.1">
    <property type="nucleotide sequence ID" value="NZ_NRSS01000004.1"/>
</dbReference>
<dbReference type="PANTHER" id="PTHR44688">
    <property type="entry name" value="DNA-BINDING TRANSCRIPTIONAL ACTIVATOR DEVR_DOSR"/>
    <property type="match status" value="1"/>
</dbReference>